<dbReference type="AlphaFoldDB" id="A0A9J5XEW0"/>
<name>A0A9J5XEW0_SOLCO</name>
<sequence>MAKAKTIEAFDLLLNDLMDMRMPFGGKVVVLGEQSLQELFNLTYPSIDSLFRDSSSLAFHVI</sequence>
<protein>
    <submittedName>
        <fullName evidence="1">Uncharacterized protein</fullName>
    </submittedName>
</protein>
<proteinExistence type="predicted"/>
<keyword evidence="2" id="KW-1185">Reference proteome</keyword>
<reference evidence="1 2" key="1">
    <citation type="submission" date="2020-09" db="EMBL/GenBank/DDBJ databases">
        <title>De no assembly of potato wild relative species, Solanum commersonii.</title>
        <authorList>
            <person name="Cho K."/>
        </authorList>
    </citation>
    <scope>NUCLEOTIDE SEQUENCE [LARGE SCALE GENOMIC DNA]</scope>
    <source>
        <strain evidence="1">LZ3.2</strain>
        <tissue evidence="1">Leaf</tissue>
    </source>
</reference>
<comment type="caution">
    <text evidence="1">The sequence shown here is derived from an EMBL/GenBank/DDBJ whole genome shotgun (WGS) entry which is preliminary data.</text>
</comment>
<evidence type="ECO:0000313" key="1">
    <source>
        <dbReference type="EMBL" id="KAG5586205.1"/>
    </source>
</evidence>
<dbReference type="Proteomes" id="UP000824120">
    <property type="component" value="Chromosome 9"/>
</dbReference>
<accession>A0A9J5XEW0</accession>
<organism evidence="1 2">
    <name type="scientific">Solanum commersonii</name>
    <name type="common">Commerson's wild potato</name>
    <name type="synonym">Commerson's nightshade</name>
    <dbReference type="NCBI Taxonomy" id="4109"/>
    <lineage>
        <taxon>Eukaryota</taxon>
        <taxon>Viridiplantae</taxon>
        <taxon>Streptophyta</taxon>
        <taxon>Embryophyta</taxon>
        <taxon>Tracheophyta</taxon>
        <taxon>Spermatophyta</taxon>
        <taxon>Magnoliopsida</taxon>
        <taxon>eudicotyledons</taxon>
        <taxon>Gunneridae</taxon>
        <taxon>Pentapetalae</taxon>
        <taxon>asterids</taxon>
        <taxon>lamiids</taxon>
        <taxon>Solanales</taxon>
        <taxon>Solanaceae</taxon>
        <taxon>Solanoideae</taxon>
        <taxon>Solaneae</taxon>
        <taxon>Solanum</taxon>
    </lineage>
</organism>
<evidence type="ECO:0000313" key="2">
    <source>
        <dbReference type="Proteomes" id="UP000824120"/>
    </source>
</evidence>
<dbReference type="EMBL" id="JACXVP010000009">
    <property type="protein sequence ID" value="KAG5586205.1"/>
    <property type="molecule type" value="Genomic_DNA"/>
</dbReference>
<gene>
    <name evidence="1" type="ORF">H5410_046639</name>
</gene>